<keyword evidence="1" id="KW-0472">Membrane</keyword>
<name>A0A409WFD6_PSICY</name>
<comment type="caution">
    <text evidence="2">The sequence shown here is derived from an EMBL/GenBank/DDBJ whole genome shotgun (WGS) entry which is preliminary data.</text>
</comment>
<keyword evidence="3" id="KW-1185">Reference proteome</keyword>
<dbReference type="OrthoDB" id="3346251at2759"/>
<dbReference type="Proteomes" id="UP000283269">
    <property type="component" value="Unassembled WGS sequence"/>
</dbReference>
<sequence length="199" mass="21891">MSTPNLPLYLSNTQLSGDPADILAILQGTLAISTIDVNFFLPFTKFLEKISTRGTHVLIYPQYFRCAFFTSSVSNMLLGQVQYPLNLACNLSFMSIAVLTISNGPAQVGFFYGGFTSKTCAQFYLWPPSFKVKICRVSDSDHSLLSRASNGDTGNPGHSDPRSAFNLSRRSKVIGWFLLSIYCVACVVSIYAISELNEP</sequence>
<dbReference type="AlphaFoldDB" id="A0A409WFD6"/>
<organism evidence="2 3">
    <name type="scientific">Psilocybe cyanescens</name>
    <dbReference type="NCBI Taxonomy" id="93625"/>
    <lineage>
        <taxon>Eukaryota</taxon>
        <taxon>Fungi</taxon>
        <taxon>Dikarya</taxon>
        <taxon>Basidiomycota</taxon>
        <taxon>Agaricomycotina</taxon>
        <taxon>Agaricomycetes</taxon>
        <taxon>Agaricomycetidae</taxon>
        <taxon>Agaricales</taxon>
        <taxon>Agaricineae</taxon>
        <taxon>Strophariaceae</taxon>
        <taxon>Psilocybe</taxon>
    </lineage>
</organism>
<protein>
    <submittedName>
        <fullName evidence="2">Uncharacterized protein</fullName>
    </submittedName>
</protein>
<dbReference type="InParanoid" id="A0A409WFD6"/>
<evidence type="ECO:0000313" key="2">
    <source>
        <dbReference type="EMBL" id="PPQ77229.1"/>
    </source>
</evidence>
<feature type="transmembrane region" description="Helical" evidence="1">
    <location>
        <begin position="173"/>
        <end position="193"/>
    </location>
</feature>
<feature type="transmembrane region" description="Helical" evidence="1">
    <location>
        <begin position="20"/>
        <end position="41"/>
    </location>
</feature>
<keyword evidence="1" id="KW-1133">Transmembrane helix</keyword>
<keyword evidence="1" id="KW-0812">Transmembrane</keyword>
<gene>
    <name evidence="2" type="ORF">CVT25_011075</name>
</gene>
<dbReference type="EMBL" id="NHYD01003441">
    <property type="protein sequence ID" value="PPQ77229.1"/>
    <property type="molecule type" value="Genomic_DNA"/>
</dbReference>
<accession>A0A409WFD6</accession>
<reference evidence="2 3" key="1">
    <citation type="journal article" date="2018" name="Evol. Lett.">
        <title>Horizontal gene cluster transfer increased hallucinogenic mushroom diversity.</title>
        <authorList>
            <person name="Reynolds H.T."/>
            <person name="Vijayakumar V."/>
            <person name="Gluck-Thaler E."/>
            <person name="Korotkin H.B."/>
            <person name="Matheny P.B."/>
            <person name="Slot J.C."/>
        </authorList>
    </citation>
    <scope>NUCLEOTIDE SEQUENCE [LARGE SCALE GENOMIC DNA]</scope>
    <source>
        <strain evidence="2 3">2631</strain>
    </source>
</reference>
<proteinExistence type="predicted"/>
<evidence type="ECO:0000256" key="1">
    <source>
        <dbReference type="SAM" id="Phobius"/>
    </source>
</evidence>
<evidence type="ECO:0000313" key="3">
    <source>
        <dbReference type="Proteomes" id="UP000283269"/>
    </source>
</evidence>